<protein>
    <submittedName>
        <fullName evidence="7">TetR family transcriptional regulator</fullName>
    </submittedName>
</protein>
<dbReference type="GO" id="GO:0003700">
    <property type="term" value="F:DNA-binding transcription factor activity"/>
    <property type="evidence" value="ECO:0007669"/>
    <property type="project" value="TreeGrafter"/>
</dbReference>
<dbReference type="Pfam" id="PF00440">
    <property type="entry name" value="TetR_N"/>
    <property type="match status" value="1"/>
</dbReference>
<dbReference type="GO" id="GO:0000976">
    <property type="term" value="F:transcription cis-regulatory region binding"/>
    <property type="evidence" value="ECO:0007669"/>
    <property type="project" value="TreeGrafter"/>
</dbReference>
<evidence type="ECO:0000313" key="7">
    <source>
        <dbReference type="EMBL" id="MTH67327.1"/>
    </source>
</evidence>
<feature type="domain" description="HTH tetR-type" evidence="6">
    <location>
        <begin position="14"/>
        <end position="74"/>
    </location>
</feature>
<keyword evidence="1" id="KW-0678">Repressor</keyword>
<dbReference type="Gene3D" id="1.10.357.10">
    <property type="entry name" value="Tetracycline Repressor, domain 2"/>
    <property type="match status" value="1"/>
</dbReference>
<sequence length="210" mass="22905">MAASSRRGSYSTGRDRRERILDAAAASFARGDFDRTPTVELARQAGVTAPGLAHHFPTREHLLLALAERRFETAAATAEASPPDTDGTATLRLMLRQTEARVAEPELIRLFVRIAGVASDPGSAAHALYAARYERVVDDIAQRFERSAAAGHLRDDVDYRAVAREFIAVSDGLQIQWVLSNGDLDLVDLIRRYLERLAPEILANGAAVAL</sequence>
<comment type="caution">
    <text evidence="7">The sequence shown here is derived from an EMBL/GenBank/DDBJ whole genome shotgun (WGS) entry which is preliminary data.</text>
</comment>
<dbReference type="InterPro" id="IPR036271">
    <property type="entry name" value="Tet_transcr_reg_TetR-rel_C_sf"/>
</dbReference>
<feature type="DNA-binding region" description="H-T-H motif" evidence="5">
    <location>
        <begin position="37"/>
        <end position="56"/>
    </location>
</feature>
<reference evidence="7 8" key="1">
    <citation type="submission" date="2019-11" db="EMBL/GenBank/DDBJ databases">
        <title>Agromyces kandeliae sp. nov., isolated from mangrove soil.</title>
        <authorList>
            <person name="Wang R."/>
        </authorList>
    </citation>
    <scope>NUCLEOTIDE SEQUENCE [LARGE SCALE GENOMIC DNA]</scope>
    <source>
        <strain evidence="7 8">JCM 11433</strain>
    </source>
</reference>
<organism evidence="7 8">
    <name type="scientific">Agromyces bracchium</name>
    <dbReference type="NCBI Taxonomy" id="88376"/>
    <lineage>
        <taxon>Bacteria</taxon>
        <taxon>Bacillati</taxon>
        <taxon>Actinomycetota</taxon>
        <taxon>Actinomycetes</taxon>
        <taxon>Micrococcales</taxon>
        <taxon>Microbacteriaceae</taxon>
        <taxon>Agromyces</taxon>
    </lineage>
</organism>
<dbReference type="Proteomes" id="UP000433071">
    <property type="component" value="Unassembled WGS sequence"/>
</dbReference>
<dbReference type="PANTHER" id="PTHR30055">
    <property type="entry name" value="HTH-TYPE TRANSCRIPTIONAL REGULATOR RUTR"/>
    <property type="match status" value="1"/>
</dbReference>
<dbReference type="PRINTS" id="PR00455">
    <property type="entry name" value="HTHTETR"/>
</dbReference>
<keyword evidence="8" id="KW-1185">Reference proteome</keyword>
<dbReference type="PANTHER" id="PTHR30055:SF226">
    <property type="entry name" value="HTH-TYPE TRANSCRIPTIONAL REGULATOR PKSA"/>
    <property type="match status" value="1"/>
</dbReference>
<dbReference type="RefSeq" id="WP_155050450.1">
    <property type="nucleotide sequence ID" value="NZ_BAAAIB010000016.1"/>
</dbReference>
<dbReference type="InterPro" id="IPR001647">
    <property type="entry name" value="HTH_TetR"/>
</dbReference>
<dbReference type="OrthoDB" id="7505659at2"/>
<dbReference type="SUPFAM" id="SSF46689">
    <property type="entry name" value="Homeodomain-like"/>
    <property type="match status" value="1"/>
</dbReference>
<dbReference type="SUPFAM" id="SSF48498">
    <property type="entry name" value="Tetracyclin repressor-like, C-terminal domain"/>
    <property type="match status" value="1"/>
</dbReference>
<dbReference type="InterPro" id="IPR050109">
    <property type="entry name" value="HTH-type_TetR-like_transc_reg"/>
</dbReference>
<accession>A0A6I3M5B2</accession>
<evidence type="ECO:0000256" key="5">
    <source>
        <dbReference type="PROSITE-ProRule" id="PRU00335"/>
    </source>
</evidence>
<dbReference type="Pfam" id="PF13977">
    <property type="entry name" value="TetR_C_6"/>
    <property type="match status" value="1"/>
</dbReference>
<keyword evidence="2" id="KW-0805">Transcription regulation</keyword>
<name>A0A6I3M5B2_9MICO</name>
<evidence type="ECO:0000259" key="6">
    <source>
        <dbReference type="PROSITE" id="PS50977"/>
    </source>
</evidence>
<dbReference type="PROSITE" id="PS50977">
    <property type="entry name" value="HTH_TETR_2"/>
    <property type="match status" value="1"/>
</dbReference>
<dbReference type="InterPro" id="IPR009057">
    <property type="entry name" value="Homeodomain-like_sf"/>
</dbReference>
<dbReference type="EMBL" id="WMLB01000008">
    <property type="protein sequence ID" value="MTH67327.1"/>
    <property type="molecule type" value="Genomic_DNA"/>
</dbReference>
<evidence type="ECO:0000256" key="4">
    <source>
        <dbReference type="ARBA" id="ARBA00023163"/>
    </source>
</evidence>
<dbReference type="InterPro" id="IPR039538">
    <property type="entry name" value="BetI_C"/>
</dbReference>
<keyword evidence="3 5" id="KW-0238">DNA-binding</keyword>
<evidence type="ECO:0000313" key="8">
    <source>
        <dbReference type="Proteomes" id="UP000433071"/>
    </source>
</evidence>
<evidence type="ECO:0000256" key="3">
    <source>
        <dbReference type="ARBA" id="ARBA00023125"/>
    </source>
</evidence>
<evidence type="ECO:0000256" key="1">
    <source>
        <dbReference type="ARBA" id="ARBA00022491"/>
    </source>
</evidence>
<keyword evidence="4" id="KW-0804">Transcription</keyword>
<dbReference type="AlphaFoldDB" id="A0A6I3M5B2"/>
<proteinExistence type="predicted"/>
<gene>
    <name evidence="7" type="ORF">GJ743_02945</name>
</gene>
<evidence type="ECO:0000256" key="2">
    <source>
        <dbReference type="ARBA" id="ARBA00023015"/>
    </source>
</evidence>